<gene>
    <name evidence="3" type="primary">traM</name>
    <name evidence="3" type="ORF">FW778_14185</name>
</gene>
<evidence type="ECO:0000256" key="1">
    <source>
        <dbReference type="SAM" id="Phobius"/>
    </source>
</evidence>
<dbReference type="EMBL" id="VYQF01000003">
    <property type="protein sequence ID" value="KAA9038692.1"/>
    <property type="molecule type" value="Genomic_DNA"/>
</dbReference>
<dbReference type="NCBIfam" id="TIGR03779">
    <property type="entry name" value="Bac_Flav_CT_M"/>
    <property type="match status" value="1"/>
</dbReference>
<sequence>MKNNNARKQKALLILPLVVIPFVTLAFWVMGGGKDQAKEQIDPSGLNMQLPGAHLKDDKGENKLGFYDEAEKDSERIRQEIKSDPLFQTAVPKDTGYSFYGHKTFDLKPGDYKDSNEEKVYARLAELNQQLNNNANTTTVSPEQPKVISVKKEDVDRLEGLMQHVNDDSGRDPEIEQLNGMMDKILDIQHPERVKPFPSASAGQAELKVTTQLLSVSRQSAQASIGLIDTIVKKDTSAGFYGLEPEIVSEKQNAIEAVVHENQVLVSGSVIKLRLLNDITIDGTTIPKDNFVFGTSSLNGERLKIEIHSIRYGHSLFPVNMEVFDMDGLPGIYIPGAITRDVIKQSSDNGLQAMDMTSIDPTLKAQAAAAGINAAKTLLSKKAKLVRVYVKAGYKILLKNKNIQQQ</sequence>
<dbReference type="InterPro" id="IPR055407">
    <property type="entry name" value="TraM_C"/>
</dbReference>
<name>A0A5J5IFN5_9BACT</name>
<keyword evidence="1" id="KW-0472">Membrane</keyword>
<feature type="transmembrane region" description="Helical" evidence="1">
    <location>
        <begin position="12"/>
        <end position="31"/>
    </location>
</feature>
<feature type="domain" description="Conjugative transposon TraM C-terminal" evidence="2">
    <location>
        <begin position="255"/>
        <end position="399"/>
    </location>
</feature>
<keyword evidence="1" id="KW-0812">Transmembrane</keyword>
<keyword evidence="4" id="KW-1185">Reference proteome</keyword>
<dbReference type="Pfam" id="PF12508">
    <property type="entry name" value="Transposon_TraM"/>
    <property type="match status" value="1"/>
</dbReference>
<evidence type="ECO:0000313" key="4">
    <source>
        <dbReference type="Proteomes" id="UP000326903"/>
    </source>
</evidence>
<comment type="caution">
    <text evidence="3">The sequence shown here is derived from an EMBL/GenBank/DDBJ whole genome shotgun (WGS) entry which is preliminary data.</text>
</comment>
<keyword evidence="1" id="KW-1133">Transmembrane helix</keyword>
<reference evidence="3 4" key="1">
    <citation type="submission" date="2019-09" db="EMBL/GenBank/DDBJ databases">
        <title>Draft genome sequence of Ginsengibacter sp. BR5-29.</title>
        <authorList>
            <person name="Im W.-T."/>
        </authorList>
    </citation>
    <scope>NUCLEOTIDE SEQUENCE [LARGE SCALE GENOMIC DNA]</scope>
    <source>
        <strain evidence="3 4">BR5-29</strain>
    </source>
</reference>
<organism evidence="3 4">
    <name type="scientific">Ginsengibacter hankyongi</name>
    <dbReference type="NCBI Taxonomy" id="2607284"/>
    <lineage>
        <taxon>Bacteria</taxon>
        <taxon>Pseudomonadati</taxon>
        <taxon>Bacteroidota</taxon>
        <taxon>Chitinophagia</taxon>
        <taxon>Chitinophagales</taxon>
        <taxon>Chitinophagaceae</taxon>
        <taxon>Ginsengibacter</taxon>
    </lineage>
</organism>
<evidence type="ECO:0000313" key="3">
    <source>
        <dbReference type="EMBL" id="KAA9038692.1"/>
    </source>
</evidence>
<proteinExistence type="predicted"/>
<accession>A0A5J5IFN5</accession>
<dbReference type="InterPro" id="IPR022187">
    <property type="entry name" value="Conjug_transposon_TraM"/>
</dbReference>
<dbReference type="RefSeq" id="WP_150415413.1">
    <property type="nucleotide sequence ID" value="NZ_VYQF01000003.1"/>
</dbReference>
<dbReference type="AlphaFoldDB" id="A0A5J5IFN5"/>
<protein>
    <submittedName>
        <fullName evidence="3">Conjugative transposon protein TraM</fullName>
    </submittedName>
</protein>
<evidence type="ECO:0000259" key="2">
    <source>
        <dbReference type="Pfam" id="PF12508"/>
    </source>
</evidence>
<dbReference type="Proteomes" id="UP000326903">
    <property type="component" value="Unassembled WGS sequence"/>
</dbReference>